<feature type="region of interest" description="Disordered" evidence="1">
    <location>
        <begin position="114"/>
        <end position="136"/>
    </location>
</feature>
<name>A0A963Z764_9PROT</name>
<protein>
    <recommendedName>
        <fullName evidence="5">Secreted protein</fullName>
    </recommendedName>
</protein>
<evidence type="ECO:0000313" key="3">
    <source>
        <dbReference type="EMBL" id="MCB8883836.1"/>
    </source>
</evidence>
<accession>A0A963Z764</accession>
<dbReference type="Proteomes" id="UP000721844">
    <property type="component" value="Unassembled WGS sequence"/>
</dbReference>
<evidence type="ECO:0000256" key="1">
    <source>
        <dbReference type="SAM" id="MobiDB-lite"/>
    </source>
</evidence>
<keyword evidence="2" id="KW-0732">Signal</keyword>
<feature type="signal peptide" evidence="2">
    <location>
        <begin position="1"/>
        <end position="32"/>
    </location>
</feature>
<dbReference type="RefSeq" id="WP_227310579.1">
    <property type="nucleotide sequence ID" value="NZ_JAESVA010000017.1"/>
</dbReference>
<organism evidence="3 4">
    <name type="scientific">Acidisoma cellulosilyticum</name>
    <dbReference type="NCBI Taxonomy" id="2802395"/>
    <lineage>
        <taxon>Bacteria</taxon>
        <taxon>Pseudomonadati</taxon>
        <taxon>Pseudomonadota</taxon>
        <taxon>Alphaproteobacteria</taxon>
        <taxon>Acetobacterales</taxon>
        <taxon>Acidocellaceae</taxon>
        <taxon>Acidisoma</taxon>
    </lineage>
</organism>
<feature type="chain" id="PRO_5037569852" description="Secreted protein" evidence="2">
    <location>
        <begin position="33"/>
        <end position="136"/>
    </location>
</feature>
<evidence type="ECO:0000313" key="4">
    <source>
        <dbReference type="Proteomes" id="UP000721844"/>
    </source>
</evidence>
<evidence type="ECO:0008006" key="5">
    <source>
        <dbReference type="Google" id="ProtNLM"/>
    </source>
</evidence>
<keyword evidence="4" id="KW-1185">Reference proteome</keyword>
<gene>
    <name evidence="3" type="ORF">ACELLULO517_26555</name>
</gene>
<sequence length="136" mass="14070">MVRRVTPAGRFVQRFLLTAMLGLALASRLALGASVSTGVPADTAASSAVARLQAVMVMCDPGQTSKPPPSQHPQASFDDLLVLELADNAHALPGAPVPLPLAASVWLTVEVSSTSLSDPPIPYRAAQQPRGPPSIL</sequence>
<dbReference type="AlphaFoldDB" id="A0A963Z764"/>
<dbReference type="EMBL" id="JAESVA010000017">
    <property type="protein sequence ID" value="MCB8883836.1"/>
    <property type="molecule type" value="Genomic_DNA"/>
</dbReference>
<evidence type="ECO:0000256" key="2">
    <source>
        <dbReference type="SAM" id="SignalP"/>
    </source>
</evidence>
<proteinExistence type="predicted"/>
<comment type="caution">
    <text evidence="3">The sequence shown here is derived from an EMBL/GenBank/DDBJ whole genome shotgun (WGS) entry which is preliminary data.</text>
</comment>
<reference evidence="3 4" key="1">
    <citation type="journal article" date="2021" name="Microorganisms">
        <title>Acidisoma silvae sp. nov. and Acidisomacellulosilytica sp. nov., Two Acidophilic Bacteria Isolated from Decaying Wood, Hydrolyzing Cellulose and Producing Poly-3-hydroxybutyrate.</title>
        <authorList>
            <person name="Mieszkin S."/>
            <person name="Pouder E."/>
            <person name="Uroz S."/>
            <person name="Simon-Colin C."/>
            <person name="Alain K."/>
        </authorList>
    </citation>
    <scope>NUCLEOTIDE SEQUENCE [LARGE SCALE GENOMIC DNA]</scope>
    <source>
        <strain evidence="3 4">HW T5.17</strain>
    </source>
</reference>